<dbReference type="AlphaFoldDB" id="A0A8I6S143"/>
<dbReference type="InterPro" id="IPR045864">
    <property type="entry name" value="aa-tRNA-synth_II/BPL/LPL"/>
</dbReference>
<gene>
    <name evidence="15" type="primary">106669830</name>
</gene>
<dbReference type="Pfam" id="PF18552">
    <property type="entry name" value="PheRS_DBD1"/>
    <property type="match status" value="1"/>
</dbReference>
<evidence type="ECO:0000313" key="16">
    <source>
        <dbReference type="Proteomes" id="UP000494040"/>
    </source>
</evidence>
<evidence type="ECO:0000256" key="9">
    <source>
        <dbReference type="ARBA" id="ARBA00022840"/>
    </source>
</evidence>
<accession>A0A8I6S143</accession>
<dbReference type="NCBIfam" id="TIGR00468">
    <property type="entry name" value="pheS"/>
    <property type="match status" value="1"/>
</dbReference>
<evidence type="ECO:0000256" key="8">
    <source>
        <dbReference type="ARBA" id="ARBA00022741"/>
    </source>
</evidence>
<evidence type="ECO:0000259" key="14">
    <source>
        <dbReference type="PROSITE" id="PS50862"/>
    </source>
</evidence>
<evidence type="ECO:0000256" key="13">
    <source>
        <dbReference type="ARBA" id="ARBA00030612"/>
    </source>
</evidence>
<dbReference type="EC" id="6.1.1.20" evidence="4"/>
<evidence type="ECO:0000256" key="6">
    <source>
        <dbReference type="ARBA" id="ARBA00022598"/>
    </source>
</evidence>
<evidence type="ECO:0000256" key="5">
    <source>
        <dbReference type="ARBA" id="ARBA00022490"/>
    </source>
</evidence>
<dbReference type="GO" id="GO:0005524">
    <property type="term" value="F:ATP binding"/>
    <property type="evidence" value="ECO:0007669"/>
    <property type="project" value="UniProtKB-KW"/>
</dbReference>
<dbReference type="SUPFAM" id="SSF55681">
    <property type="entry name" value="Class II aaRS and biotin synthetases"/>
    <property type="match status" value="1"/>
</dbReference>
<comment type="cofactor">
    <cofactor evidence="1">
        <name>Mg(2+)</name>
        <dbReference type="ChEBI" id="CHEBI:18420"/>
    </cofactor>
</comment>
<dbReference type="KEGG" id="clec:106669830"/>
<dbReference type="Pfam" id="PF01409">
    <property type="entry name" value="tRNA-synt_2d"/>
    <property type="match status" value="1"/>
</dbReference>
<keyword evidence="16" id="KW-1185">Reference proteome</keyword>
<dbReference type="OMA" id="QIEGWVM"/>
<evidence type="ECO:0000256" key="4">
    <source>
        <dbReference type="ARBA" id="ARBA00012814"/>
    </source>
</evidence>
<dbReference type="GO" id="GO:0006432">
    <property type="term" value="P:phenylalanyl-tRNA aminoacylation"/>
    <property type="evidence" value="ECO:0007669"/>
    <property type="project" value="InterPro"/>
</dbReference>
<dbReference type="PANTHER" id="PTHR11538:SF40">
    <property type="entry name" value="PHENYLALANINE--TRNA LIGASE ALPHA SUBUNIT"/>
    <property type="match status" value="1"/>
</dbReference>
<name>A0A8I6S143_CIMLE</name>
<evidence type="ECO:0000256" key="12">
    <source>
        <dbReference type="ARBA" id="ARBA00023146"/>
    </source>
</evidence>
<keyword evidence="8" id="KW-0547">Nucleotide-binding</keyword>
<dbReference type="OrthoDB" id="238316at2759"/>
<dbReference type="Gene3D" id="1.10.10.2320">
    <property type="match status" value="1"/>
</dbReference>
<evidence type="ECO:0000256" key="3">
    <source>
        <dbReference type="ARBA" id="ARBA00006703"/>
    </source>
</evidence>
<protein>
    <recommendedName>
        <fullName evidence="4">phenylalanine--tRNA ligase</fullName>
        <ecNumber evidence="4">6.1.1.20</ecNumber>
    </recommendedName>
    <alternativeName>
        <fullName evidence="13">Phenylalanyl-tRNA synthetase alpha subunit</fullName>
    </alternativeName>
</protein>
<feature type="domain" description="Aminoacyl-transfer RNA synthetases class-II family profile" evidence="14">
    <location>
        <begin position="228"/>
        <end position="481"/>
    </location>
</feature>
<dbReference type="GO" id="GO:0009328">
    <property type="term" value="C:phenylalanine-tRNA ligase complex"/>
    <property type="evidence" value="ECO:0007669"/>
    <property type="project" value="TreeGrafter"/>
</dbReference>
<dbReference type="Proteomes" id="UP000494040">
    <property type="component" value="Unassembled WGS sequence"/>
</dbReference>
<organism evidence="15 16">
    <name type="scientific">Cimex lectularius</name>
    <name type="common">Bed bug</name>
    <name type="synonym">Acanthia lectularia</name>
    <dbReference type="NCBI Taxonomy" id="79782"/>
    <lineage>
        <taxon>Eukaryota</taxon>
        <taxon>Metazoa</taxon>
        <taxon>Ecdysozoa</taxon>
        <taxon>Arthropoda</taxon>
        <taxon>Hexapoda</taxon>
        <taxon>Insecta</taxon>
        <taxon>Pterygota</taxon>
        <taxon>Neoptera</taxon>
        <taxon>Paraneoptera</taxon>
        <taxon>Hemiptera</taxon>
        <taxon>Heteroptera</taxon>
        <taxon>Panheteroptera</taxon>
        <taxon>Cimicomorpha</taxon>
        <taxon>Cimicidae</taxon>
        <taxon>Cimex</taxon>
    </lineage>
</organism>
<dbReference type="PANTHER" id="PTHR11538">
    <property type="entry name" value="PHENYLALANYL-TRNA SYNTHETASE"/>
    <property type="match status" value="1"/>
</dbReference>
<dbReference type="CDD" id="cd00496">
    <property type="entry name" value="PheRS_alpha_core"/>
    <property type="match status" value="1"/>
</dbReference>
<dbReference type="NCBIfam" id="NF003210">
    <property type="entry name" value="PRK04172.1"/>
    <property type="match status" value="1"/>
</dbReference>
<dbReference type="PROSITE" id="PS50862">
    <property type="entry name" value="AA_TRNA_LIGASE_II"/>
    <property type="match status" value="1"/>
</dbReference>
<proteinExistence type="inferred from homology"/>
<keyword evidence="6" id="KW-0436">Ligase</keyword>
<keyword evidence="11" id="KW-0648">Protein biosynthesis</keyword>
<dbReference type="InterPro" id="IPR040724">
    <property type="entry name" value="PheRS_DBD1"/>
</dbReference>
<dbReference type="FunFam" id="3.30.930.10:FF:000178">
    <property type="entry name" value="Phenylalanyl-tRNA synthetase subunit alpha"/>
    <property type="match status" value="1"/>
</dbReference>
<keyword evidence="7" id="KW-0479">Metal-binding</keyword>
<evidence type="ECO:0000256" key="11">
    <source>
        <dbReference type="ARBA" id="ARBA00022917"/>
    </source>
</evidence>
<keyword evidence="9" id="KW-0067">ATP-binding</keyword>
<evidence type="ECO:0000256" key="7">
    <source>
        <dbReference type="ARBA" id="ARBA00022723"/>
    </source>
</evidence>
<dbReference type="Pfam" id="PF18553">
    <property type="entry name" value="PheRS_DBD3"/>
    <property type="match status" value="1"/>
</dbReference>
<evidence type="ECO:0000256" key="2">
    <source>
        <dbReference type="ARBA" id="ARBA00004496"/>
    </source>
</evidence>
<dbReference type="Gene3D" id="1.10.10.2330">
    <property type="match status" value="1"/>
</dbReference>
<reference evidence="15" key="1">
    <citation type="submission" date="2022-01" db="UniProtKB">
        <authorList>
            <consortium name="EnsemblMetazoa"/>
        </authorList>
    </citation>
    <scope>IDENTIFICATION</scope>
</reference>
<evidence type="ECO:0000256" key="10">
    <source>
        <dbReference type="ARBA" id="ARBA00022842"/>
    </source>
</evidence>
<dbReference type="InterPro" id="IPR040725">
    <property type="entry name" value="PheRS_DBD3"/>
</dbReference>
<dbReference type="Gene3D" id="3.30.1370.240">
    <property type="match status" value="1"/>
</dbReference>
<keyword evidence="12" id="KW-0030">Aminoacyl-tRNA synthetase</keyword>
<dbReference type="EnsemblMetazoa" id="XM_014399607.2">
    <property type="protein sequence ID" value="XP_014255093.1"/>
    <property type="gene ID" value="LOC106669830"/>
</dbReference>
<dbReference type="InterPro" id="IPR002319">
    <property type="entry name" value="Phenylalanyl-tRNA_Synthase"/>
</dbReference>
<dbReference type="GO" id="GO:0005829">
    <property type="term" value="C:cytosol"/>
    <property type="evidence" value="ECO:0007669"/>
    <property type="project" value="TreeGrafter"/>
</dbReference>
<keyword evidence="5" id="KW-0963">Cytoplasm</keyword>
<evidence type="ECO:0000256" key="1">
    <source>
        <dbReference type="ARBA" id="ARBA00001946"/>
    </source>
</evidence>
<dbReference type="GO" id="GO:0000049">
    <property type="term" value="F:tRNA binding"/>
    <property type="evidence" value="ECO:0007669"/>
    <property type="project" value="InterPro"/>
</dbReference>
<comment type="subcellular location">
    <subcellularLocation>
        <location evidence="2">Cytoplasm</location>
    </subcellularLocation>
</comment>
<dbReference type="GO" id="GO:0046872">
    <property type="term" value="F:metal ion binding"/>
    <property type="evidence" value="ECO:0007669"/>
    <property type="project" value="UniProtKB-KW"/>
</dbReference>
<dbReference type="Gene3D" id="3.30.930.10">
    <property type="entry name" value="Bira Bifunctional Protein, Domain 2"/>
    <property type="match status" value="1"/>
</dbReference>
<sequence length="500" mass="56915">MTMDESPVIAQILEKLRLNDQVSSKEVAHDLGCAHEIVIGQINSLKSKGEVIEVEAVPTTLWELTDEGKWIKDNASYEVLVFNYVKEKKEAPLSEVMKNVHNAKIGFNKAMANNWVKKLPGNLITPVLDSVQDDIKMNLESIAAKDYLKVSDEKKAEFKKRKLIKETSMTVFNVKKGKEFGSNLSKQETELTAEMLESGLWKSAQFKNYNFEAMGVPTVPGALHPLMKMKDEFKKIFLEMGFSEMDTSSYVENSFWNFDALFQPQQHPARDAHDTFFLDHPKESDLTKVPNKYLESVEEVHSKGKYGSRGYKYNWSINEAKKNILRTHTTANSARFLYNLAQKGEFQPVKMFSIDKVFRNETLDATHLAEFNQVEGFVADYNLSLGDLIGVIHGFFEKLGITQLKFKPAYNPYTEPSMEIFCFHPGLSKWIEVGNSGMFRPEMLLPMGLPPGVNVIAWGLSLERPAMIKFKLNNIRDLVGPKVQISMIQENPICRLEKQC</sequence>
<dbReference type="GO" id="GO:0004826">
    <property type="term" value="F:phenylalanine-tRNA ligase activity"/>
    <property type="evidence" value="ECO:0007669"/>
    <property type="project" value="UniProtKB-EC"/>
</dbReference>
<dbReference type="InterPro" id="IPR006195">
    <property type="entry name" value="aa-tRNA-synth_II"/>
</dbReference>
<comment type="similarity">
    <text evidence="3">Belongs to the class-II aminoacyl-tRNA synthetase family. Phe-tRNA synthetase alpha subunit type 2 subfamily.</text>
</comment>
<keyword evidence="10" id="KW-0460">Magnesium</keyword>
<dbReference type="InterPro" id="IPR004529">
    <property type="entry name" value="Phe-tRNA-synth_IIc_asu"/>
</dbReference>
<evidence type="ECO:0000313" key="15">
    <source>
        <dbReference type="EnsemblMetazoa" id="XP_014255093.1"/>
    </source>
</evidence>